<accession>A0AAN9PJ33</accession>
<dbReference type="Proteomes" id="UP001359559">
    <property type="component" value="Unassembled WGS sequence"/>
</dbReference>
<feature type="transmembrane region" description="Helical" evidence="1">
    <location>
        <begin position="73"/>
        <end position="100"/>
    </location>
</feature>
<comment type="caution">
    <text evidence="2">The sequence shown here is derived from an EMBL/GenBank/DDBJ whole genome shotgun (WGS) entry which is preliminary data.</text>
</comment>
<evidence type="ECO:0000313" key="2">
    <source>
        <dbReference type="EMBL" id="KAK7301325.1"/>
    </source>
</evidence>
<evidence type="ECO:0000313" key="3">
    <source>
        <dbReference type="Proteomes" id="UP001359559"/>
    </source>
</evidence>
<sequence>MTGAGEGQRRWEAGGRVLSWSISRQWGRVLVGDNGGRSKWVFAKGASQGWYGRSWLQRRRSVTSSSDGSSYSVLLLFFLFCVLLFLVNVLLESLLVFLLFL</sequence>
<keyword evidence="3" id="KW-1185">Reference proteome</keyword>
<keyword evidence="1" id="KW-0812">Transmembrane</keyword>
<reference evidence="2 3" key="1">
    <citation type="submission" date="2024-01" db="EMBL/GenBank/DDBJ databases">
        <title>The genomes of 5 underutilized Papilionoideae crops provide insights into root nodulation and disease resistance.</title>
        <authorList>
            <person name="Yuan L."/>
        </authorList>
    </citation>
    <scope>NUCLEOTIDE SEQUENCE [LARGE SCALE GENOMIC DNA]</scope>
    <source>
        <strain evidence="2">LY-2023</strain>
        <tissue evidence="2">Leaf</tissue>
    </source>
</reference>
<keyword evidence="1" id="KW-0472">Membrane</keyword>
<dbReference type="EMBL" id="JAYKXN010000003">
    <property type="protein sequence ID" value="KAK7301325.1"/>
    <property type="molecule type" value="Genomic_DNA"/>
</dbReference>
<name>A0AAN9PJ33_CLITE</name>
<organism evidence="2 3">
    <name type="scientific">Clitoria ternatea</name>
    <name type="common">Butterfly pea</name>
    <dbReference type="NCBI Taxonomy" id="43366"/>
    <lineage>
        <taxon>Eukaryota</taxon>
        <taxon>Viridiplantae</taxon>
        <taxon>Streptophyta</taxon>
        <taxon>Embryophyta</taxon>
        <taxon>Tracheophyta</taxon>
        <taxon>Spermatophyta</taxon>
        <taxon>Magnoliopsida</taxon>
        <taxon>eudicotyledons</taxon>
        <taxon>Gunneridae</taxon>
        <taxon>Pentapetalae</taxon>
        <taxon>rosids</taxon>
        <taxon>fabids</taxon>
        <taxon>Fabales</taxon>
        <taxon>Fabaceae</taxon>
        <taxon>Papilionoideae</taxon>
        <taxon>50 kb inversion clade</taxon>
        <taxon>NPAAA clade</taxon>
        <taxon>indigoferoid/millettioid clade</taxon>
        <taxon>Phaseoleae</taxon>
        <taxon>Clitoria</taxon>
    </lineage>
</organism>
<protein>
    <recommendedName>
        <fullName evidence="4">Transmembrane protein</fullName>
    </recommendedName>
</protein>
<evidence type="ECO:0008006" key="4">
    <source>
        <dbReference type="Google" id="ProtNLM"/>
    </source>
</evidence>
<proteinExistence type="predicted"/>
<keyword evidence="1" id="KW-1133">Transmembrane helix</keyword>
<dbReference type="AlphaFoldDB" id="A0AAN9PJ33"/>
<evidence type="ECO:0000256" key="1">
    <source>
        <dbReference type="SAM" id="Phobius"/>
    </source>
</evidence>
<gene>
    <name evidence="2" type="ORF">RJT34_12186</name>
</gene>